<dbReference type="Proteomes" id="UP000217889">
    <property type="component" value="Chromosome"/>
</dbReference>
<accession>A0A291H036</accession>
<protein>
    <submittedName>
        <fullName evidence="2">Uncharacterized protein</fullName>
    </submittedName>
</protein>
<feature type="transmembrane region" description="Helical" evidence="1">
    <location>
        <begin position="34"/>
        <end position="50"/>
    </location>
</feature>
<sequence>MWLLPALLAVGVVLGFLVRLATRPIRTLVNTVRVLLFLLGVLLVATYFLVGSEVPAESRQELLPYIVAVFGAWALTFLIPGVIGLLLRSRDRE</sequence>
<evidence type="ECO:0000313" key="2">
    <source>
        <dbReference type="EMBL" id="ATG55815.1"/>
    </source>
</evidence>
<evidence type="ECO:0000256" key="1">
    <source>
        <dbReference type="SAM" id="Phobius"/>
    </source>
</evidence>
<keyword evidence="1" id="KW-0812">Transmembrane</keyword>
<reference evidence="2 3" key="1">
    <citation type="journal article" date="2014" name="Int. J. Syst. Evol. Microbiol.">
        <title>Brachybacterium ginsengisoli sp. nov., isolated from soil of a ginseng field.</title>
        <authorList>
            <person name="Hoang V.A."/>
            <person name="Kim Y.J."/>
            <person name="Nguyen N.L."/>
            <person name="Yang D.C."/>
        </authorList>
    </citation>
    <scope>NUCLEOTIDE SEQUENCE [LARGE SCALE GENOMIC DNA]</scope>
    <source>
        <strain evidence="2 3">DCY80</strain>
    </source>
</reference>
<organism evidence="2 3">
    <name type="scientific">Brachybacterium ginsengisoli</name>
    <dbReference type="NCBI Taxonomy" id="1331682"/>
    <lineage>
        <taxon>Bacteria</taxon>
        <taxon>Bacillati</taxon>
        <taxon>Actinomycetota</taxon>
        <taxon>Actinomycetes</taxon>
        <taxon>Micrococcales</taxon>
        <taxon>Dermabacteraceae</taxon>
        <taxon>Brachybacterium</taxon>
    </lineage>
</organism>
<feature type="transmembrane region" description="Helical" evidence="1">
    <location>
        <begin position="62"/>
        <end position="87"/>
    </location>
</feature>
<keyword evidence="1" id="KW-1133">Transmembrane helix</keyword>
<keyword evidence="3" id="KW-1185">Reference proteome</keyword>
<dbReference type="AlphaFoldDB" id="A0A291H036"/>
<dbReference type="KEGG" id="bgg:CFK41_14300"/>
<evidence type="ECO:0000313" key="3">
    <source>
        <dbReference type="Proteomes" id="UP000217889"/>
    </source>
</evidence>
<name>A0A291H036_9MICO</name>
<dbReference type="RefSeq" id="WP_096800275.1">
    <property type="nucleotide sequence ID" value="NZ_CP023564.1"/>
</dbReference>
<proteinExistence type="predicted"/>
<keyword evidence="1" id="KW-0472">Membrane</keyword>
<gene>
    <name evidence="2" type="ORF">CFK41_14300</name>
</gene>
<feature type="transmembrane region" description="Helical" evidence="1">
    <location>
        <begin position="6"/>
        <end position="22"/>
    </location>
</feature>
<dbReference type="EMBL" id="CP023564">
    <property type="protein sequence ID" value="ATG55815.1"/>
    <property type="molecule type" value="Genomic_DNA"/>
</dbReference>